<accession>A0ACB8XS32</accession>
<comment type="caution">
    <text evidence="1">The sequence shown here is derived from an EMBL/GenBank/DDBJ whole genome shotgun (WGS) entry which is preliminary data.</text>
</comment>
<reference evidence="2" key="1">
    <citation type="journal article" date="2022" name="Mol. Ecol. Resour.">
        <title>The genomes of chicory, endive, great burdock and yacon provide insights into Asteraceae palaeo-polyploidization history and plant inulin production.</title>
        <authorList>
            <person name="Fan W."/>
            <person name="Wang S."/>
            <person name="Wang H."/>
            <person name="Wang A."/>
            <person name="Jiang F."/>
            <person name="Liu H."/>
            <person name="Zhao H."/>
            <person name="Xu D."/>
            <person name="Zhang Y."/>
        </authorList>
    </citation>
    <scope>NUCLEOTIDE SEQUENCE [LARGE SCALE GENOMIC DNA]</scope>
    <source>
        <strain evidence="2">cv. Niubang</strain>
    </source>
</reference>
<dbReference type="EMBL" id="CM042061">
    <property type="protein sequence ID" value="KAI3672991.1"/>
    <property type="molecule type" value="Genomic_DNA"/>
</dbReference>
<dbReference type="Proteomes" id="UP001055879">
    <property type="component" value="Linkage Group LG15"/>
</dbReference>
<organism evidence="1 2">
    <name type="scientific">Arctium lappa</name>
    <name type="common">Greater burdock</name>
    <name type="synonym">Lappa major</name>
    <dbReference type="NCBI Taxonomy" id="4217"/>
    <lineage>
        <taxon>Eukaryota</taxon>
        <taxon>Viridiplantae</taxon>
        <taxon>Streptophyta</taxon>
        <taxon>Embryophyta</taxon>
        <taxon>Tracheophyta</taxon>
        <taxon>Spermatophyta</taxon>
        <taxon>Magnoliopsida</taxon>
        <taxon>eudicotyledons</taxon>
        <taxon>Gunneridae</taxon>
        <taxon>Pentapetalae</taxon>
        <taxon>asterids</taxon>
        <taxon>campanulids</taxon>
        <taxon>Asterales</taxon>
        <taxon>Asteraceae</taxon>
        <taxon>Carduoideae</taxon>
        <taxon>Cardueae</taxon>
        <taxon>Arctiinae</taxon>
        <taxon>Arctium</taxon>
    </lineage>
</organism>
<evidence type="ECO:0000313" key="1">
    <source>
        <dbReference type="EMBL" id="KAI3672991.1"/>
    </source>
</evidence>
<name>A0ACB8XS32_ARCLA</name>
<reference evidence="1 2" key="2">
    <citation type="journal article" date="2022" name="Mol. Ecol. Resour.">
        <title>The genomes of chicory, endive, great burdock and yacon provide insights into Asteraceae paleo-polyploidization history and plant inulin production.</title>
        <authorList>
            <person name="Fan W."/>
            <person name="Wang S."/>
            <person name="Wang H."/>
            <person name="Wang A."/>
            <person name="Jiang F."/>
            <person name="Liu H."/>
            <person name="Zhao H."/>
            <person name="Xu D."/>
            <person name="Zhang Y."/>
        </authorList>
    </citation>
    <scope>NUCLEOTIDE SEQUENCE [LARGE SCALE GENOMIC DNA]</scope>
    <source>
        <strain evidence="2">cv. Niubang</strain>
    </source>
</reference>
<keyword evidence="2" id="KW-1185">Reference proteome</keyword>
<evidence type="ECO:0000313" key="2">
    <source>
        <dbReference type="Proteomes" id="UP001055879"/>
    </source>
</evidence>
<proteinExistence type="predicted"/>
<sequence length="242" mass="27539">MVYTKTTRRIGRGRGRGGSRAVAAGLGPRGGVGQHDRASSSRSSRRPIGARSSSRGSASVPRVESSQPNPVDGSSYDPTDEPYVEYTPRTPTREDLEEDVANLSEENTELRNELSKVQAEKDQVGGWLSNLQGEHVKLGTELNQVLKENEELWENNHDMAWKCVALEWERRIVARTWKMRLGDRARYYRGAASEYVGLIKGYFSDWAHQFRQGPSLGFIWKYRPDNTYEEFVKMTYYPTNMP</sequence>
<protein>
    <submittedName>
        <fullName evidence="1">Uncharacterized protein</fullName>
    </submittedName>
</protein>
<gene>
    <name evidence="1" type="ORF">L6452_39097</name>
</gene>